<dbReference type="EMBL" id="FNZA01000016">
    <property type="protein sequence ID" value="SEJ73164.1"/>
    <property type="molecule type" value="Genomic_DNA"/>
</dbReference>
<dbReference type="GO" id="GO:0005524">
    <property type="term" value="F:ATP binding"/>
    <property type="evidence" value="ECO:0007669"/>
    <property type="project" value="UniProtKB-KW"/>
</dbReference>
<keyword evidence="5" id="KW-0067">ATP-binding</keyword>
<evidence type="ECO:0000256" key="1">
    <source>
        <dbReference type="ARBA" id="ARBA00005417"/>
    </source>
</evidence>
<reference evidence="8" key="1">
    <citation type="submission" date="2016-10" db="EMBL/GenBank/DDBJ databases">
        <authorList>
            <person name="Varghese N."/>
            <person name="Submissions S."/>
        </authorList>
    </citation>
    <scope>NUCLEOTIDE SEQUENCE [LARGE SCALE GENOMIC DNA]</scope>
    <source>
        <strain evidence="8">CGMCC 1.10218</strain>
    </source>
</reference>
<feature type="domain" description="ABC transporter" evidence="6">
    <location>
        <begin position="13"/>
        <end position="226"/>
    </location>
</feature>
<dbReference type="GO" id="GO:0016887">
    <property type="term" value="F:ATP hydrolysis activity"/>
    <property type="evidence" value="ECO:0007669"/>
    <property type="project" value="InterPro"/>
</dbReference>
<dbReference type="RefSeq" id="WP_092265253.1">
    <property type="nucleotide sequence ID" value="NZ_FNZA01000016.1"/>
</dbReference>
<dbReference type="InterPro" id="IPR005895">
    <property type="entry name" value="ABC_transptr_haem_export_CcmA"/>
</dbReference>
<keyword evidence="4" id="KW-0201">Cytochrome c-type biogenesis</keyword>
<comment type="similarity">
    <text evidence="1">Belongs to the ABC transporter superfamily.</text>
</comment>
<dbReference type="GO" id="GO:0017004">
    <property type="term" value="P:cytochrome complex assembly"/>
    <property type="evidence" value="ECO:0007669"/>
    <property type="project" value="UniProtKB-KW"/>
</dbReference>
<accession>A0A1H7B8G0</accession>
<keyword evidence="8" id="KW-1185">Reference proteome</keyword>
<proteinExistence type="inferred from homology"/>
<dbReference type="InterPro" id="IPR027417">
    <property type="entry name" value="P-loop_NTPase"/>
</dbReference>
<dbReference type="InterPro" id="IPR003593">
    <property type="entry name" value="AAA+_ATPase"/>
</dbReference>
<dbReference type="GO" id="GO:0022857">
    <property type="term" value="F:transmembrane transporter activity"/>
    <property type="evidence" value="ECO:0007669"/>
    <property type="project" value="InterPro"/>
</dbReference>
<keyword evidence="2" id="KW-0813">Transport</keyword>
<dbReference type="SUPFAM" id="SSF52540">
    <property type="entry name" value="P-loop containing nucleoside triphosphate hydrolases"/>
    <property type="match status" value="1"/>
</dbReference>
<gene>
    <name evidence="7" type="ORF">SAMN04488058_11635</name>
</gene>
<dbReference type="PROSITE" id="PS50893">
    <property type="entry name" value="ABC_TRANSPORTER_2"/>
    <property type="match status" value="1"/>
</dbReference>
<organism evidence="7 8">
    <name type="scientific">Deinococcus reticulitermitis</name>
    <dbReference type="NCBI Taxonomy" id="856736"/>
    <lineage>
        <taxon>Bacteria</taxon>
        <taxon>Thermotogati</taxon>
        <taxon>Deinococcota</taxon>
        <taxon>Deinococci</taxon>
        <taxon>Deinococcales</taxon>
        <taxon>Deinococcaceae</taxon>
        <taxon>Deinococcus</taxon>
    </lineage>
</organism>
<name>A0A1H7B8G0_9DEIO</name>
<dbReference type="CDD" id="cd03230">
    <property type="entry name" value="ABC_DR_subfamily_A"/>
    <property type="match status" value="1"/>
</dbReference>
<dbReference type="STRING" id="856736.SAMN04488058_11635"/>
<evidence type="ECO:0000256" key="5">
    <source>
        <dbReference type="ARBA" id="ARBA00022840"/>
    </source>
</evidence>
<evidence type="ECO:0000256" key="4">
    <source>
        <dbReference type="ARBA" id="ARBA00022748"/>
    </source>
</evidence>
<dbReference type="PANTHER" id="PTHR43335">
    <property type="entry name" value="ABC TRANSPORTER, ATP-BINDING PROTEIN"/>
    <property type="match status" value="1"/>
</dbReference>
<dbReference type="Gene3D" id="3.40.50.300">
    <property type="entry name" value="P-loop containing nucleotide triphosphate hydrolases"/>
    <property type="match status" value="1"/>
</dbReference>
<dbReference type="Proteomes" id="UP000199223">
    <property type="component" value="Unassembled WGS sequence"/>
</dbReference>
<evidence type="ECO:0000313" key="8">
    <source>
        <dbReference type="Proteomes" id="UP000199223"/>
    </source>
</evidence>
<protein>
    <submittedName>
        <fullName evidence="7">Heme exporter protein A</fullName>
    </submittedName>
</protein>
<dbReference type="OrthoDB" id="9800654at2"/>
<evidence type="ECO:0000256" key="3">
    <source>
        <dbReference type="ARBA" id="ARBA00022741"/>
    </source>
</evidence>
<sequence>MVAPPPAAPDYALHLAHVARKFGAQFVLRDVTLAVAPGEVLALFGGNGAGKTTLLRLIAGLLSPTRGEGRVFGYDLRDKRSVREHVFLMTEGGGLYGDLTARENLDFTARMYGVPERSAELLERVDLAPAAHKRARELSSGMRKRLHLARMLLAPSPLLLLDEPFANLDTAGKEAVLTHLCAAQAEGKTILLSSHEPELAAQVATRQARIEGGVLTAQIPATQGAA</sequence>
<evidence type="ECO:0000259" key="6">
    <source>
        <dbReference type="PROSITE" id="PS50893"/>
    </source>
</evidence>
<dbReference type="InterPro" id="IPR003439">
    <property type="entry name" value="ABC_transporter-like_ATP-bd"/>
</dbReference>
<dbReference type="PANTHER" id="PTHR43335:SF4">
    <property type="entry name" value="ABC TRANSPORTER, ATP-BINDING PROTEIN"/>
    <property type="match status" value="1"/>
</dbReference>
<dbReference type="SMART" id="SM00382">
    <property type="entry name" value="AAA"/>
    <property type="match status" value="1"/>
</dbReference>
<dbReference type="AlphaFoldDB" id="A0A1H7B8G0"/>
<dbReference type="Pfam" id="PF00005">
    <property type="entry name" value="ABC_tran"/>
    <property type="match status" value="1"/>
</dbReference>
<keyword evidence="3" id="KW-0547">Nucleotide-binding</keyword>
<evidence type="ECO:0000313" key="7">
    <source>
        <dbReference type="EMBL" id="SEJ73164.1"/>
    </source>
</evidence>
<evidence type="ECO:0000256" key="2">
    <source>
        <dbReference type="ARBA" id="ARBA00022448"/>
    </source>
</evidence>
<dbReference type="NCBIfam" id="TIGR01189">
    <property type="entry name" value="ccmA"/>
    <property type="match status" value="1"/>
</dbReference>